<protein>
    <submittedName>
        <fullName evidence="1">Uncharacterized protein</fullName>
    </submittedName>
</protein>
<evidence type="ECO:0000313" key="2">
    <source>
        <dbReference type="Proteomes" id="UP000091857"/>
    </source>
</evidence>
<comment type="caution">
    <text evidence="1">The sequence shown here is derived from an EMBL/GenBank/DDBJ whole genome shotgun (WGS) entry which is preliminary data.</text>
</comment>
<keyword evidence="2" id="KW-1185">Reference proteome</keyword>
<gene>
    <name evidence="1" type="ORF">MANES_03G054250v8</name>
</gene>
<accession>A0ACB7HZ52</accession>
<name>A0ACB7HZ52_MANES</name>
<organism evidence="1 2">
    <name type="scientific">Manihot esculenta</name>
    <name type="common">Cassava</name>
    <name type="synonym">Jatropha manihot</name>
    <dbReference type="NCBI Taxonomy" id="3983"/>
    <lineage>
        <taxon>Eukaryota</taxon>
        <taxon>Viridiplantae</taxon>
        <taxon>Streptophyta</taxon>
        <taxon>Embryophyta</taxon>
        <taxon>Tracheophyta</taxon>
        <taxon>Spermatophyta</taxon>
        <taxon>Magnoliopsida</taxon>
        <taxon>eudicotyledons</taxon>
        <taxon>Gunneridae</taxon>
        <taxon>Pentapetalae</taxon>
        <taxon>rosids</taxon>
        <taxon>fabids</taxon>
        <taxon>Malpighiales</taxon>
        <taxon>Euphorbiaceae</taxon>
        <taxon>Crotonoideae</taxon>
        <taxon>Manihoteae</taxon>
        <taxon>Manihot</taxon>
    </lineage>
</organism>
<dbReference type="Proteomes" id="UP000091857">
    <property type="component" value="Chromosome 3"/>
</dbReference>
<proteinExistence type="predicted"/>
<sequence length="131" mass="14621">MSRIVKHSNCHTWNDKFIFALDDHLTNNSCIVFEIFRVRRFMKDKRIGVVRVLLDSLISKGHGCGEGEGPKFAAFHVRTPAGEPMGILNIGVATLNGMFCEELPKFLSSVSAVDYRRLMGGEQSKQSSKSC</sequence>
<dbReference type="EMBL" id="CM004389">
    <property type="protein sequence ID" value="KAG8657249.1"/>
    <property type="molecule type" value="Genomic_DNA"/>
</dbReference>
<evidence type="ECO:0000313" key="1">
    <source>
        <dbReference type="EMBL" id="KAG8657249.1"/>
    </source>
</evidence>
<reference evidence="2" key="1">
    <citation type="journal article" date="2016" name="Nat. Biotechnol.">
        <title>Sequencing wild and cultivated cassava and related species reveals extensive interspecific hybridization and genetic diversity.</title>
        <authorList>
            <person name="Bredeson J.V."/>
            <person name="Lyons J.B."/>
            <person name="Prochnik S.E."/>
            <person name="Wu G.A."/>
            <person name="Ha C.M."/>
            <person name="Edsinger-Gonzales E."/>
            <person name="Grimwood J."/>
            <person name="Schmutz J."/>
            <person name="Rabbi I.Y."/>
            <person name="Egesi C."/>
            <person name="Nauluvula P."/>
            <person name="Lebot V."/>
            <person name="Ndunguru J."/>
            <person name="Mkamilo G."/>
            <person name="Bart R.S."/>
            <person name="Setter T.L."/>
            <person name="Gleadow R.M."/>
            <person name="Kulakow P."/>
            <person name="Ferguson M.E."/>
            <person name="Rounsley S."/>
            <person name="Rokhsar D.S."/>
        </authorList>
    </citation>
    <scope>NUCLEOTIDE SEQUENCE [LARGE SCALE GENOMIC DNA]</scope>
    <source>
        <strain evidence="2">cv. AM560-2</strain>
    </source>
</reference>